<feature type="compositionally biased region" description="Low complexity" evidence="1">
    <location>
        <begin position="271"/>
        <end position="291"/>
    </location>
</feature>
<organism evidence="4 5">
    <name type="scientific">Lysobacter firmicutimachus</name>
    <dbReference type="NCBI Taxonomy" id="1792846"/>
    <lineage>
        <taxon>Bacteria</taxon>
        <taxon>Pseudomonadati</taxon>
        <taxon>Pseudomonadota</taxon>
        <taxon>Gammaproteobacteria</taxon>
        <taxon>Lysobacterales</taxon>
        <taxon>Lysobacteraceae</taxon>
        <taxon>Lysobacter</taxon>
    </lineage>
</organism>
<dbReference type="Proteomes" id="UP001387215">
    <property type="component" value="Unassembled WGS sequence"/>
</dbReference>
<reference evidence="4 5" key="1">
    <citation type="submission" date="2024-02" db="EMBL/GenBank/DDBJ databases">
        <title>Lysobacter Genome Sequencing and Mining.</title>
        <authorList>
            <person name="Bierman J."/>
            <person name="Walker M.C."/>
        </authorList>
    </citation>
    <scope>NUCLEOTIDE SEQUENCE [LARGE SCALE GENOMIC DNA]</scope>
    <source>
        <strain evidence="4 5">PB6250</strain>
    </source>
</reference>
<keyword evidence="2" id="KW-0812">Transmembrane</keyword>
<gene>
    <name evidence="4" type="ORF">V2J18_06095</name>
</gene>
<feature type="compositionally biased region" description="Low complexity" evidence="1">
    <location>
        <begin position="218"/>
        <end position="230"/>
    </location>
</feature>
<feature type="region of interest" description="Disordered" evidence="1">
    <location>
        <begin position="33"/>
        <end position="65"/>
    </location>
</feature>
<evidence type="ECO:0000313" key="5">
    <source>
        <dbReference type="Proteomes" id="UP001387215"/>
    </source>
</evidence>
<dbReference type="InterPro" id="IPR007730">
    <property type="entry name" value="SPOR-like_dom"/>
</dbReference>
<comment type="caution">
    <text evidence="4">The sequence shown here is derived from an EMBL/GenBank/DDBJ whole genome shotgun (WGS) entry which is preliminary data.</text>
</comment>
<dbReference type="Pfam" id="PF05036">
    <property type="entry name" value="SPOR"/>
    <property type="match status" value="2"/>
</dbReference>
<dbReference type="PANTHER" id="PTHR38687">
    <property type="entry name" value="CELL DIVISION PROTEIN DEDD-RELATED"/>
    <property type="match status" value="1"/>
</dbReference>
<feature type="domain" description="SPOR" evidence="3">
    <location>
        <begin position="100"/>
        <end position="183"/>
    </location>
</feature>
<sequence length="371" mass="37233">MEPALKQRLIGAMVLVALAVIFLPMLIKGPAPESGASDVPLSLPDAPKGDTETRELPLVTPGDAPQGGVVGLDGAAPAGDSQTLPTVDTAAQNQGMHPAATAGGNYAVSFGSYASAGDADKVIAALRAARLPGYQETALGAGGRTVHRVRIGPFATQADAEAARLGSTKVRNDVNAKVVVLDADAAEPAGAAPVATAPAVSAPQPLADSPPAKPAPLPAETAKPVAAKPVPAQPQPVKPEPAKPVASKPAETKPASKPAETKPAETKPVAEAKPVPAKPADAAKPAPKPAASGTGFAVQLGAFGNVEEANKLRDRARAAGFSAFVEQVRTDKGTLNRVRLGPVVNRADADKLKAQVAGKLGVGDALVKPHP</sequence>
<protein>
    <submittedName>
        <fullName evidence="4">SPOR domain-containing protein</fullName>
    </submittedName>
</protein>
<evidence type="ECO:0000256" key="1">
    <source>
        <dbReference type="SAM" id="MobiDB-lite"/>
    </source>
</evidence>
<evidence type="ECO:0000313" key="4">
    <source>
        <dbReference type="EMBL" id="MEI2454244.1"/>
    </source>
</evidence>
<keyword evidence="5" id="KW-1185">Reference proteome</keyword>
<proteinExistence type="predicted"/>
<feature type="compositionally biased region" description="Low complexity" evidence="1">
    <location>
        <begin position="196"/>
        <end position="205"/>
    </location>
</feature>
<dbReference type="Gene3D" id="3.30.70.1070">
    <property type="entry name" value="Sporulation related repeat"/>
    <property type="match status" value="2"/>
</dbReference>
<feature type="domain" description="SPOR" evidence="3">
    <location>
        <begin position="290"/>
        <end position="369"/>
    </location>
</feature>
<accession>A0ABU8CZN7</accession>
<dbReference type="InterPro" id="IPR052521">
    <property type="entry name" value="Cell_div_SPOR-domain"/>
</dbReference>
<keyword evidence="2" id="KW-0472">Membrane</keyword>
<evidence type="ECO:0000256" key="2">
    <source>
        <dbReference type="SAM" id="Phobius"/>
    </source>
</evidence>
<feature type="region of interest" description="Disordered" evidence="1">
    <location>
        <begin position="196"/>
        <end position="294"/>
    </location>
</feature>
<dbReference type="RefSeq" id="WP_064746158.1">
    <property type="nucleotide sequence ID" value="NZ_JBANDL010000002.1"/>
</dbReference>
<feature type="compositionally biased region" description="Basic and acidic residues" evidence="1">
    <location>
        <begin position="259"/>
        <end position="270"/>
    </location>
</feature>
<dbReference type="SUPFAM" id="SSF110997">
    <property type="entry name" value="Sporulation related repeat"/>
    <property type="match status" value="2"/>
</dbReference>
<dbReference type="EMBL" id="JBANDL010000002">
    <property type="protein sequence ID" value="MEI2454244.1"/>
    <property type="molecule type" value="Genomic_DNA"/>
</dbReference>
<keyword evidence="2" id="KW-1133">Transmembrane helix</keyword>
<dbReference type="InterPro" id="IPR036680">
    <property type="entry name" value="SPOR-like_sf"/>
</dbReference>
<feature type="transmembrane region" description="Helical" evidence="2">
    <location>
        <begin position="9"/>
        <end position="27"/>
    </location>
</feature>
<dbReference type="PROSITE" id="PS51724">
    <property type="entry name" value="SPOR"/>
    <property type="match status" value="2"/>
</dbReference>
<dbReference type="PANTHER" id="PTHR38687:SF1">
    <property type="entry name" value="CELL DIVISION PROTEIN DEDD"/>
    <property type="match status" value="1"/>
</dbReference>
<name>A0ABU8CZN7_9GAMM</name>
<evidence type="ECO:0000259" key="3">
    <source>
        <dbReference type="PROSITE" id="PS51724"/>
    </source>
</evidence>